<gene>
    <name evidence="2" type="ORF">H4683_001954</name>
</gene>
<dbReference type="SMART" id="SM00530">
    <property type="entry name" value="HTH_XRE"/>
    <property type="match status" value="1"/>
</dbReference>
<keyword evidence="3" id="KW-1185">Reference proteome</keyword>
<evidence type="ECO:0000313" key="3">
    <source>
        <dbReference type="Proteomes" id="UP000658225"/>
    </source>
</evidence>
<evidence type="ECO:0000313" key="2">
    <source>
        <dbReference type="EMBL" id="MBE1554876.1"/>
    </source>
</evidence>
<name>A0A927MPA4_9BACL</name>
<sequence length="73" mass="8379">MNVKTMRAIRQLGNLDQIEFAEKVGVSKSLLQKIETGNALLTKRTASKIMYAFRLTEKDIKELADMIEHLKEK</sequence>
<dbReference type="InterPro" id="IPR001387">
    <property type="entry name" value="Cro/C1-type_HTH"/>
</dbReference>
<dbReference type="EMBL" id="JADBEL010000009">
    <property type="protein sequence ID" value="MBE1554876.1"/>
    <property type="molecule type" value="Genomic_DNA"/>
</dbReference>
<dbReference type="AlphaFoldDB" id="A0A927MPA4"/>
<organism evidence="2 3">
    <name type="scientific">Sporosarcina limicola</name>
    <dbReference type="NCBI Taxonomy" id="34101"/>
    <lineage>
        <taxon>Bacteria</taxon>
        <taxon>Bacillati</taxon>
        <taxon>Bacillota</taxon>
        <taxon>Bacilli</taxon>
        <taxon>Bacillales</taxon>
        <taxon>Caryophanaceae</taxon>
        <taxon>Sporosarcina</taxon>
    </lineage>
</organism>
<reference evidence="2" key="1">
    <citation type="submission" date="2020-10" db="EMBL/GenBank/DDBJ databases">
        <title>Genomic Encyclopedia of Type Strains, Phase IV (KMG-IV): sequencing the most valuable type-strain genomes for metagenomic binning, comparative biology and taxonomic classification.</title>
        <authorList>
            <person name="Goeker M."/>
        </authorList>
    </citation>
    <scope>NUCLEOTIDE SEQUENCE</scope>
    <source>
        <strain evidence="2">DSM 13886</strain>
    </source>
</reference>
<dbReference type="InterPro" id="IPR010982">
    <property type="entry name" value="Lambda_DNA-bd_dom_sf"/>
</dbReference>
<proteinExistence type="predicted"/>
<dbReference type="SUPFAM" id="SSF47413">
    <property type="entry name" value="lambda repressor-like DNA-binding domains"/>
    <property type="match status" value="1"/>
</dbReference>
<dbReference type="Gene3D" id="1.10.260.40">
    <property type="entry name" value="lambda repressor-like DNA-binding domains"/>
    <property type="match status" value="1"/>
</dbReference>
<dbReference type="GO" id="GO:0003677">
    <property type="term" value="F:DNA binding"/>
    <property type="evidence" value="ECO:0007669"/>
    <property type="project" value="InterPro"/>
</dbReference>
<dbReference type="PROSITE" id="PS50943">
    <property type="entry name" value="HTH_CROC1"/>
    <property type="match status" value="1"/>
</dbReference>
<protein>
    <submittedName>
        <fullName evidence="2">Transcriptional regulator with XRE-family HTH domain</fullName>
    </submittedName>
</protein>
<dbReference type="RefSeq" id="WP_192598627.1">
    <property type="nucleotide sequence ID" value="NZ_JADBEL010000009.1"/>
</dbReference>
<dbReference type="Proteomes" id="UP000658225">
    <property type="component" value="Unassembled WGS sequence"/>
</dbReference>
<dbReference type="CDD" id="cd00093">
    <property type="entry name" value="HTH_XRE"/>
    <property type="match status" value="1"/>
</dbReference>
<comment type="caution">
    <text evidence="2">The sequence shown here is derived from an EMBL/GenBank/DDBJ whole genome shotgun (WGS) entry which is preliminary data.</text>
</comment>
<accession>A0A927MPA4</accession>
<feature type="domain" description="HTH cro/C1-type" evidence="1">
    <location>
        <begin position="6"/>
        <end position="60"/>
    </location>
</feature>
<evidence type="ECO:0000259" key="1">
    <source>
        <dbReference type="PROSITE" id="PS50943"/>
    </source>
</evidence>
<dbReference type="Pfam" id="PF01381">
    <property type="entry name" value="HTH_3"/>
    <property type="match status" value="1"/>
</dbReference>